<feature type="compositionally biased region" description="Basic and acidic residues" evidence="1">
    <location>
        <begin position="23"/>
        <end position="34"/>
    </location>
</feature>
<dbReference type="InterPro" id="IPR022086">
    <property type="entry name" value="IMCp"/>
</dbReference>
<reference evidence="3" key="2">
    <citation type="journal article" date="2020" name="Data Brief">
        <title>Transcriptome dataset of Babesia bovis life stages within vertebrate and invertebrate hosts.</title>
        <authorList>
            <person name="Ueti M.W."/>
            <person name="Johnson W.C."/>
            <person name="Kappmeyer L.S."/>
            <person name="Herndon D.R."/>
            <person name="Mousel M.R."/>
            <person name="Reif K.E."/>
            <person name="Taus N.S."/>
            <person name="Ifeonu O.O."/>
            <person name="Silva J.C."/>
            <person name="Suarez C.E."/>
            <person name="Brayton K.A."/>
        </authorList>
    </citation>
    <scope>NUCLEOTIDE SEQUENCE [LARGE SCALE GENOMIC DNA]</scope>
</reference>
<keyword evidence="3" id="KW-1185">Reference proteome</keyword>
<feature type="region of interest" description="Disordered" evidence="1">
    <location>
        <begin position="1"/>
        <end position="39"/>
    </location>
</feature>
<dbReference type="GeneID" id="5477280"/>
<evidence type="ECO:0000313" key="3">
    <source>
        <dbReference type="Proteomes" id="UP000002173"/>
    </source>
</evidence>
<protein>
    <submittedName>
        <fullName evidence="2">Membrane skeletal protein, putative</fullName>
    </submittedName>
</protein>
<dbReference type="Pfam" id="PF12314">
    <property type="entry name" value="IMCp"/>
    <property type="match status" value="1"/>
</dbReference>
<dbReference type="InParanoid" id="A7AWR8"/>
<feature type="compositionally biased region" description="Polar residues" evidence="1">
    <location>
        <begin position="650"/>
        <end position="660"/>
    </location>
</feature>
<organism evidence="2 3">
    <name type="scientific">Babesia bovis</name>
    <dbReference type="NCBI Taxonomy" id="5865"/>
    <lineage>
        <taxon>Eukaryota</taxon>
        <taxon>Sar</taxon>
        <taxon>Alveolata</taxon>
        <taxon>Apicomplexa</taxon>
        <taxon>Aconoidasida</taxon>
        <taxon>Piroplasmida</taxon>
        <taxon>Babesiidae</taxon>
        <taxon>Babesia</taxon>
    </lineage>
</organism>
<reference evidence="3" key="3">
    <citation type="journal article" date="2021" name="Int. J. Parasitol.">
        <title>Comparative analysis of gene expression between Babesia bovis blood stages and kinetes allowed by improved genome annotation.</title>
        <authorList>
            <person name="Ueti M.W."/>
            <person name="Johnson W.C."/>
            <person name="Kappmeyer L.S."/>
            <person name="Herndon D.R."/>
            <person name="Mousel M.R."/>
            <person name="Reif K.E."/>
            <person name="Taus N.S."/>
            <person name="Ifeonu O.O."/>
            <person name="Silva J.C."/>
            <person name="Suarez C.E."/>
            <person name="Brayton K.A."/>
        </authorList>
    </citation>
    <scope>NUCLEOTIDE SEQUENCE [LARGE SCALE GENOMIC DNA]</scope>
</reference>
<comment type="caution">
    <text evidence="2">The sequence shown here is derived from an EMBL/GenBank/DDBJ whole genome shotgun (WGS) entry which is preliminary data.</text>
</comment>
<dbReference type="AlphaFoldDB" id="A7AWR8"/>
<accession>A7AWR8</accession>
<dbReference type="OMA" id="IHDHITF"/>
<dbReference type="eggNOG" id="ENOG502SMTW">
    <property type="taxonomic scope" value="Eukaryota"/>
</dbReference>
<dbReference type="VEuPathDB" id="PiroplasmaDB:BBOV_I004150"/>
<evidence type="ECO:0000256" key="1">
    <source>
        <dbReference type="SAM" id="MobiDB-lite"/>
    </source>
</evidence>
<evidence type="ECO:0000313" key="2">
    <source>
        <dbReference type="EMBL" id="EDO05496.1"/>
    </source>
</evidence>
<dbReference type="EMBL" id="AAXT01000005">
    <property type="protein sequence ID" value="EDO05496.1"/>
    <property type="molecule type" value="Genomic_DNA"/>
</dbReference>
<name>A7AWR8_BABBO</name>
<dbReference type="Proteomes" id="UP000002173">
    <property type="component" value="Unassembled WGS sequence"/>
</dbReference>
<gene>
    <name evidence="2" type="ORF">BBOV_I004150</name>
</gene>
<dbReference type="RefSeq" id="XP_001609064.1">
    <property type="nucleotide sequence ID" value="XM_001609014.1"/>
</dbReference>
<proteinExistence type="predicted"/>
<feature type="region of interest" description="Disordered" evidence="1">
    <location>
        <begin position="628"/>
        <end position="660"/>
    </location>
</feature>
<reference evidence="2 3" key="1">
    <citation type="journal article" date="2007" name="PLoS Pathog.">
        <title>Genome sequence of Babesia bovis and comparative analysis of apicomplexan hemoprotozoa.</title>
        <authorList>
            <person name="Brayton K.A."/>
            <person name="Lau A.O.T."/>
            <person name="Herndon D.R."/>
            <person name="Hannick L."/>
            <person name="Kappmeyer L.S."/>
            <person name="Berens S.J."/>
            <person name="Bidwell S.L."/>
            <person name="Brown W.C."/>
            <person name="Crabtree J."/>
            <person name="Fadrosh D."/>
            <person name="Feldblum T."/>
            <person name="Forberger H.A."/>
            <person name="Haas B.J."/>
            <person name="Howell J.M."/>
            <person name="Khouri H."/>
            <person name="Koo H."/>
            <person name="Mann D.J."/>
            <person name="Norimine J."/>
            <person name="Paulsen I.T."/>
            <person name="Radune D."/>
            <person name="Ren Q."/>
            <person name="Smith R.K. Jr."/>
            <person name="Suarez C.E."/>
            <person name="White O."/>
            <person name="Wortman J.R."/>
            <person name="Knowles D.P. Jr."/>
            <person name="McElwain T.F."/>
            <person name="Nene V.M."/>
        </authorList>
    </citation>
    <scope>NUCLEOTIDE SEQUENCE [LARGE SCALE GENOMIC DNA]</scope>
    <source>
        <strain evidence="2">T2Bo</strain>
    </source>
</reference>
<sequence>MDTPDSLDISRRDSTSEVIPQDMNKDRTEEKPEKSQNSFYECPTAACSIASVNALQEPDNPSTPDLNNEYSLEGFEDDRVDVSQVSSTTTFYNSQRISGLSSEGDSVSYSTLQRAQGGYFAGSPTTLLQGAPVESERPRSFINRPLLSGSAPLDQQPPVLRMLMASPSSTPKVSIGGRLLNAESTVFTMDADSSVSRTMEPTVTQLPATRHSEISPVNRPNSSVSPAVKDYSRAIECGNSSETSFVHEGYDTIQIPRYRPVEVIDKVVEVPVVHHVDTYVPKKEIQEIESIVKKPYIKYVDKIVEVPEIHYTDKIVEVPEYHEVTKTVTKVEVQERVKYMPKVEVKVVPKYVEVPVVKIVDRYEEYEEVEEIVKEVEKIEIVEVPREVVKHVVKPVKKIIEQERIVPITEHRDVPIEKVKFVPKIETVELIREIPKVIDVPVPYNVPKVEYVDKPYVVPEYRDVQVAVPVRKKVTPVYHYQGEPEVIDVPIHRPYFVIHDHITFKPASQPIAENMKVVGVRPIDLNGLSESERVEAQNRLRNAVRNPIPDGGNVVHSPSSAQASPVVDTTNVVMAPQSYAPNVAQHISTNVELPPKAMATPMEPHFGIAKTPSRKSDRPTGSIETIIYKNHKNAPVSPMSDIGHGDVYPRSSNNTPRMIS</sequence>
<dbReference type="KEGG" id="bbo:BBOV_I004150"/>